<name>A0A2G5TMQ8_9PELO</name>
<keyword evidence="3" id="KW-1185">Reference proteome</keyword>
<evidence type="ECO:0000313" key="3">
    <source>
        <dbReference type="Proteomes" id="UP000230233"/>
    </source>
</evidence>
<protein>
    <submittedName>
        <fullName evidence="2">Uncharacterized protein</fullName>
    </submittedName>
</protein>
<evidence type="ECO:0000256" key="1">
    <source>
        <dbReference type="SAM" id="Phobius"/>
    </source>
</evidence>
<evidence type="ECO:0000313" key="2">
    <source>
        <dbReference type="EMBL" id="PIC28570.1"/>
    </source>
</evidence>
<feature type="transmembrane region" description="Helical" evidence="1">
    <location>
        <begin position="6"/>
        <end position="27"/>
    </location>
</feature>
<dbReference type="EMBL" id="PDUG01000005">
    <property type="protein sequence ID" value="PIC28570.1"/>
    <property type="molecule type" value="Genomic_DNA"/>
</dbReference>
<dbReference type="STRING" id="1611254.A0A2G5TMQ8"/>
<dbReference type="OrthoDB" id="5827701at2759"/>
<keyword evidence="1" id="KW-0812">Transmembrane</keyword>
<dbReference type="Proteomes" id="UP000230233">
    <property type="component" value="Chromosome V"/>
</dbReference>
<organism evidence="2 3">
    <name type="scientific">Caenorhabditis nigoni</name>
    <dbReference type="NCBI Taxonomy" id="1611254"/>
    <lineage>
        <taxon>Eukaryota</taxon>
        <taxon>Metazoa</taxon>
        <taxon>Ecdysozoa</taxon>
        <taxon>Nematoda</taxon>
        <taxon>Chromadorea</taxon>
        <taxon>Rhabditida</taxon>
        <taxon>Rhabditina</taxon>
        <taxon>Rhabditomorpha</taxon>
        <taxon>Rhabditoidea</taxon>
        <taxon>Rhabditidae</taxon>
        <taxon>Peloderinae</taxon>
        <taxon>Caenorhabditis</taxon>
    </lineage>
</organism>
<dbReference type="AlphaFoldDB" id="A0A2G5TMQ8"/>
<keyword evidence="1" id="KW-1133">Transmembrane helix</keyword>
<sequence>MSSLYNIARLFLLISIMSTMVVSYAVMPSGEQETEMRFFYPGSKFSDALTPKYYDGSPMKSDMDDDIEQPLSKRTNLKRLVILSARGFGKK</sequence>
<comment type="caution">
    <text evidence="2">The sequence shown here is derived from an EMBL/GenBank/DDBJ whole genome shotgun (WGS) entry which is preliminary data.</text>
</comment>
<accession>A0A2G5TMQ8</accession>
<reference evidence="3" key="1">
    <citation type="submission" date="2017-10" db="EMBL/GenBank/DDBJ databases">
        <title>Rapid genome shrinkage in a self-fertile nematode reveals novel sperm competition proteins.</title>
        <authorList>
            <person name="Yin D."/>
            <person name="Schwarz E.M."/>
            <person name="Thomas C.G."/>
            <person name="Felde R.L."/>
            <person name="Korf I.F."/>
            <person name="Cutter A.D."/>
            <person name="Schartner C.M."/>
            <person name="Ralston E.J."/>
            <person name="Meyer B.J."/>
            <person name="Haag E.S."/>
        </authorList>
    </citation>
    <scope>NUCLEOTIDE SEQUENCE [LARGE SCALE GENOMIC DNA]</scope>
    <source>
        <strain evidence="3">JU1422</strain>
    </source>
</reference>
<gene>
    <name evidence="2" type="primary">Cni-F02D8.5</name>
    <name evidence="2" type="synonym">Cnig_chr_V.g20437</name>
    <name evidence="2" type="ORF">B9Z55_020437</name>
</gene>
<proteinExistence type="predicted"/>
<keyword evidence="1" id="KW-0472">Membrane</keyword>